<sequence>MCRSVHPLFKVGKETYIEALRTCFAERIRAMQFAACVLPDIRASFLGNVCTLEGMGISMIFYEDACIKMDILNLCKGYGGFL</sequence>
<protein>
    <submittedName>
        <fullName evidence="1">Uncharacterized protein</fullName>
    </submittedName>
</protein>
<accession>A0A9X5GT82</accession>
<proteinExistence type="predicted"/>
<dbReference type="EMBL" id="QZDT01000026">
    <property type="protein sequence ID" value="NBJ93924.1"/>
    <property type="molecule type" value="Genomic_DNA"/>
</dbReference>
<evidence type="ECO:0000313" key="2">
    <source>
        <dbReference type="Proteomes" id="UP001154420"/>
    </source>
</evidence>
<organism evidence="1 2">
    <name type="scientific">Parablautia muri</name>
    <dbReference type="NCBI Taxonomy" id="2320879"/>
    <lineage>
        <taxon>Bacteria</taxon>
        <taxon>Bacillati</taxon>
        <taxon>Bacillota</taxon>
        <taxon>Clostridia</taxon>
        <taxon>Lachnospirales</taxon>
        <taxon>Lachnospiraceae</taxon>
        <taxon>Parablautia</taxon>
    </lineage>
</organism>
<dbReference type="Proteomes" id="UP001154420">
    <property type="component" value="Unassembled WGS sequence"/>
</dbReference>
<dbReference type="AlphaFoldDB" id="A0A9X5GT82"/>
<gene>
    <name evidence="1" type="ORF">D5281_15340</name>
</gene>
<name>A0A9X5GT82_9FIRM</name>
<evidence type="ECO:0000313" key="1">
    <source>
        <dbReference type="EMBL" id="NBJ93924.1"/>
    </source>
</evidence>
<reference evidence="1" key="1">
    <citation type="submission" date="2018-09" db="EMBL/GenBank/DDBJ databases">
        <title>Murine metabolic-syndrome-specific gut microbial biobank.</title>
        <authorList>
            <person name="Liu C."/>
        </authorList>
    </citation>
    <scope>NUCLEOTIDE SEQUENCE</scope>
    <source>
        <strain evidence="1">D42-62</strain>
    </source>
</reference>
<keyword evidence="2" id="KW-1185">Reference proteome</keyword>
<comment type="caution">
    <text evidence="1">The sequence shown here is derived from an EMBL/GenBank/DDBJ whole genome shotgun (WGS) entry which is preliminary data.</text>
</comment>